<dbReference type="Gene3D" id="3.50.50.60">
    <property type="entry name" value="FAD/NAD(P)-binding domain"/>
    <property type="match status" value="2"/>
</dbReference>
<sequence length="327" mass="35732">MTHIYDLLIIGGGPVGLFTAYFASMRNADVAIIESLPQVGGQANALFPEKEIYDIGGIPKIKAKQLIQQQLAQLELFQPEIKLSTTVDNIIEQADGNLLVTTNHGELQAKAVIIAIGTGSFAPRKLNNVYDPALEDNGQVTYFVKNLADFADQNVMVAGGGDSAVDWALALENVAQSVTIIHRRDQFRGLESSVQKLRDSTVKIMTPYLLNQVTPAADQLQIDLKKVKTDDHQVVAADKLLINYGFVSDSRLLRQWQLDLAGSKIKVNTKMETNRPKVYAVGDAVTYPGKLDLIAVGYAEAPIAVTTALQTIYPEKIQPLHSTSLFN</sequence>
<evidence type="ECO:0000256" key="5">
    <source>
        <dbReference type="ARBA" id="ARBA00023002"/>
    </source>
</evidence>
<evidence type="ECO:0000313" key="9">
    <source>
        <dbReference type="Proteomes" id="UP001597191"/>
    </source>
</evidence>
<evidence type="ECO:0000256" key="4">
    <source>
        <dbReference type="ARBA" id="ARBA00022857"/>
    </source>
</evidence>
<dbReference type="InterPro" id="IPR036188">
    <property type="entry name" value="FAD/NAD-bd_sf"/>
</dbReference>
<feature type="binding site" evidence="6">
    <location>
        <position position="47"/>
    </location>
    <ligand>
        <name>FAD</name>
        <dbReference type="ChEBI" id="CHEBI:57692"/>
    </ligand>
</feature>
<evidence type="ECO:0000256" key="6">
    <source>
        <dbReference type="HAMAP-Rule" id="MF_01685"/>
    </source>
</evidence>
<organism evidence="8 9">
    <name type="scientific">Lapidilactobacillus gannanensis</name>
    <dbReference type="NCBI Taxonomy" id="2486002"/>
    <lineage>
        <taxon>Bacteria</taxon>
        <taxon>Bacillati</taxon>
        <taxon>Bacillota</taxon>
        <taxon>Bacilli</taxon>
        <taxon>Lactobacillales</taxon>
        <taxon>Lactobacillaceae</taxon>
        <taxon>Lapidilactobacillus</taxon>
    </lineage>
</organism>
<keyword evidence="2 6" id="KW-0285">Flavoprotein</keyword>
<evidence type="ECO:0000256" key="2">
    <source>
        <dbReference type="ARBA" id="ARBA00022630"/>
    </source>
</evidence>
<feature type="binding site" evidence="6">
    <location>
        <position position="34"/>
    </location>
    <ligand>
        <name>FAD</name>
        <dbReference type="ChEBI" id="CHEBI:57692"/>
    </ligand>
</feature>
<dbReference type="SUPFAM" id="SSF51905">
    <property type="entry name" value="FAD/NAD(P)-binding domain"/>
    <property type="match status" value="1"/>
</dbReference>
<feature type="binding site" evidence="6">
    <location>
        <position position="121"/>
    </location>
    <ligand>
        <name>FAD</name>
        <dbReference type="ChEBI" id="CHEBI:57692"/>
    </ligand>
</feature>
<comment type="caution">
    <text evidence="8">The sequence shown here is derived from an EMBL/GenBank/DDBJ whole genome shotgun (WGS) entry which is preliminary data.</text>
</comment>
<dbReference type="InterPro" id="IPR050097">
    <property type="entry name" value="Ferredoxin-NADP_redctase_2"/>
</dbReference>
<reference evidence="9" key="1">
    <citation type="journal article" date="2019" name="Int. J. Syst. Evol. Microbiol.">
        <title>The Global Catalogue of Microorganisms (GCM) 10K type strain sequencing project: providing services to taxonomists for standard genome sequencing and annotation.</title>
        <authorList>
            <consortium name="The Broad Institute Genomics Platform"/>
            <consortium name="The Broad Institute Genome Sequencing Center for Infectious Disease"/>
            <person name="Wu L."/>
            <person name="Ma J."/>
        </authorList>
    </citation>
    <scope>NUCLEOTIDE SEQUENCE [LARGE SCALE GENOMIC DNA]</scope>
    <source>
        <strain evidence="9">CCM 8937</strain>
    </source>
</reference>
<dbReference type="PANTHER" id="PTHR48105">
    <property type="entry name" value="THIOREDOXIN REDUCTASE 1-RELATED-RELATED"/>
    <property type="match status" value="1"/>
</dbReference>
<proteinExistence type="inferred from homology"/>
<feature type="binding site" evidence="6">
    <location>
        <position position="87"/>
    </location>
    <ligand>
        <name>FAD</name>
        <dbReference type="ChEBI" id="CHEBI:57692"/>
    </ligand>
</feature>
<keyword evidence="9" id="KW-1185">Reference proteome</keyword>
<feature type="binding site" evidence="6">
    <location>
        <position position="42"/>
    </location>
    <ligand>
        <name>FAD</name>
        <dbReference type="ChEBI" id="CHEBI:57692"/>
    </ligand>
</feature>
<dbReference type="EMBL" id="JBHTOH010000002">
    <property type="protein sequence ID" value="MFD1410045.1"/>
    <property type="molecule type" value="Genomic_DNA"/>
</dbReference>
<evidence type="ECO:0000256" key="3">
    <source>
        <dbReference type="ARBA" id="ARBA00022827"/>
    </source>
</evidence>
<dbReference type="HAMAP" id="MF_01685">
    <property type="entry name" value="FENR2"/>
    <property type="match status" value="1"/>
</dbReference>
<feature type="binding site" evidence="6">
    <location>
        <position position="323"/>
    </location>
    <ligand>
        <name>FAD</name>
        <dbReference type="ChEBI" id="CHEBI:57692"/>
    </ligand>
</feature>
<accession>A0ABW4BKH8</accession>
<keyword evidence="3 6" id="KW-0274">FAD</keyword>
<evidence type="ECO:0000313" key="8">
    <source>
        <dbReference type="EMBL" id="MFD1410045.1"/>
    </source>
</evidence>
<comment type="caution">
    <text evidence="6">Lacks conserved residue(s) required for the propagation of feature annotation.</text>
</comment>
<dbReference type="PRINTS" id="PR00368">
    <property type="entry name" value="FADPNR"/>
</dbReference>
<dbReference type="InterPro" id="IPR022890">
    <property type="entry name" value="Fd--NADP_Rdtase_type_2"/>
</dbReference>
<comment type="catalytic activity">
    <reaction evidence="6">
        <text>2 reduced [2Fe-2S]-[ferredoxin] + NADP(+) + H(+) = 2 oxidized [2Fe-2S]-[ferredoxin] + NADPH</text>
        <dbReference type="Rhea" id="RHEA:20125"/>
        <dbReference type="Rhea" id="RHEA-COMP:10000"/>
        <dbReference type="Rhea" id="RHEA-COMP:10001"/>
        <dbReference type="ChEBI" id="CHEBI:15378"/>
        <dbReference type="ChEBI" id="CHEBI:33737"/>
        <dbReference type="ChEBI" id="CHEBI:33738"/>
        <dbReference type="ChEBI" id="CHEBI:57783"/>
        <dbReference type="ChEBI" id="CHEBI:58349"/>
        <dbReference type="EC" id="1.18.1.2"/>
    </reaction>
</comment>
<dbReference type="InterPro" id="IPR023753">
    <property type="entry name" value="FAD/NAD-binding_dom"/>
</dbReference>
<keyword evidence="4 6" id="KW-0521">NADP</keyword>
<comment type="similarity">
    <text evidence="6">Belongs to the ferredoxin--NADP reductase type 2 family.</text>
</comment>
<feature type="domain" description="FAD/NAD(P)-binding" evidence="7">
    <location>
        <begin position="5"/>
        <end position="298"/>
    </location>
</feature>
<dbReference type="EC" id="1.18.1.2" evidence="6"/>
<keyword evidence="5 6" id="KW-0560">Oxidoreductase</keyword>
<protein>
    <recommendedName>
        <fullName evidence="6">Ferredoxin--NADP reductase</fullName>
        <shortName evidence="6">FNR</shortName>
        <shortName evidence="6">Fd-NADP(+) reductase</shortName>
        <ecNumber evidence="6">1.18.1.2</ecNumber>
    </recommendedName>
</protein>
<dbReference type="RefSeq" id="WP_164509278.1">
    <property type="nucleotide sequence ID" value="NZ_JBHTOH010000002.1"/>
</dbReference>
<name>A0ABW4BKH8_9LACO</name>
<dbReference type="Proteomes" id="UP001597191">
    <property type="component" value="Unassembled WGS sequence"/>
</dbReference>
<dbReference type="Pfam" id="PF07992">
    <property type="entry name" value="Pyr_redox_2"/>
    <property type="match status" value="1"/>
</dbReference>
<comment type="subunit">
    <text evidence="1 6">Homodimer.</text>
</comment>
<gene>
    <name evidence="8" type="ORF">ACFQ4R_00165</name>
</gene>
<dbReference type="PRINTS" id="PR00469">
    <property type="entry name" value="PNDRDTASEII"/>
</dbReference>
<evidence type="ECO:0000259" key="7">
    <source>
        <dbReference type="Pfam" id="PF07992"/>
    </source>
</evidence>
<comment type="cofactor">
    <cofactor evidence="6">
        <name>FAD</name>
        <dbReference type="ChEBI" id="CHEBI:57692"/>
    </cofactor>
    <text evidence="6">Binds 1 FAD per subunit.</text>
</comment>
<evidence type="ECO:0000256" key="1">
    <source>
        <dbReference type="ARBA" id="ARBA00011738"/>
    </source>
</evidence>
<feature type="binding site" evidence="6">
    <location>
        <position position="283"/>
    </location>
    <ligand>
        <name>FAD</name>
        <dbReference type="ChEBI" id="CHEBI:57692"/>
    </ligand>
</feature>